<name>A0ACB8DZR0_DERSI</name>
<protein>
    <submittedName>
        <fullName evidence="1">Uncharacterized protein</fullName>
    </submittedName>
</protein>
<organism evidence="1 2">
    <name type="scientific">Dermacentor silvarum</name>
    <name type="common">Tick</name>
    <dbReference type="NCBI Taxonomy" id="543639"/>
    <lineage>
        <taxon>Eukaryota</taxon>
        <taxon>Metazoa</taxon>
        <taxon>Ecdysozoa</taxon>
        <taxon>Arthropoda</taxon>
        <taxon>Chelicerata</taxon>
        <taxon>Arachnida</taxon>
        <taxon>Acari</taxon>
        <taxon>Parasitiformes</taxon>
        <taxon>Ixodida</taxon>
        <taxon>Ixodoidea</taxon>
        <taxon>Ixodidae</taxon>
        <taxon>Rhipicephalinae</taxon>
        <taxon>Dermacentor</taxon>
    </lineage>
</organism>
<dbReference type="Proteomes" id="UP000821865">
    <property type="component" value="Chromosome 1"/>
</dbReference>
<accession>A0ACB8DZR0</accession>
<sequence>MVKLVELDKKLNLLLDLPSKVNGIEHSIKMLSDKFDEIKRRLDCHEREINNGKRRVEKMEEVRAPQDLSKLQDGMDALEWHSRRLNLEVPETEGENLVNEIAQLLNIECLSEQDLVAIHRQLGREGPAALLCASRVRSCECLAC</sequence>
<comment type="caution">
    <text evidence="1">The sequence shown here is derived from an EMBL/GenBank/DDBJ whole genome shotgun (WGS) entry which is preliminary data.</text>
</comment>
<keyword evidence="2" id="KW-1185">Reference proteome</keyword>
<gene>
    <name evidence="1" type="ORF">HPB49_011690</name>
</gene>
<evidence type="ECO:0000313" key="1">
    <source>
        <dbReference type="EMBL" id="KAH7979870.1"/>
    </source>
</evidence>
<evidence type="ECO:0000313" key="2">
    <source>
        <dbReference type="Proteomes" id="UP000821865"/>
    </source>
</evidence>
<dbReference type="EMBL" id="CM023470">
    <property type="protein sequence ID" value="KAH7979870.1"/>
    <property type="molecule type" value="Genomic_DNA"/>
</dbReference>
<reference evidence="1" key="1">
    <citation type="submission" date="2020-05" db="EMBL/GenBank/DDBJ databases">
        <title>Large-scale comparative analyses of tick genomes elucidate their genetic diversity and vector capacities.</title>
        <authorList>
            <person name="Jia N."/>
            <person name="Wang J."/>
            <person name="Shi W."/>
            <person name="Du L."/>
            <person name="Sun Y."/>
            <person name="Zhan W."/>
            <person name="Jiang J."/>
            <person name="Wang Q."/>
            <person name="Zhang B."/>
            <person name="Ji P."/>
            <person name="Sakyi L.B."/>
            <person name="Cui X."/>
            <person name="Yuan T."/>
            <person name="Jiang B."/>
            <person name="Yang W."/>
            <person name="Lam T.T.-Y."/>
            <person name="Chang Q."/>
            <person name="Ding S."/>
            <person name="Wang X."/>
            <person name="Zhu J."/>
            <person name="Ruan X."/>
            <person name="Zhao L."/>
            <person name="Wei J."/>
            <person name="Que T."/>
            <person name="Du C."/>
            <person name="Cheng J."/>
            <person name="Dai P."/>
            <person name="Han X."/>
            <person name="Huang E."/>
            <person name="Gao Y."/>
            <person name="Liu J."/>
            <person name="Shao H."/>
            <person name="Ye R."/>
            <person name="Li L."/>
            <person name="Wei W."/>
            <person name="Wang X."/>
            <person name="Wang C."/>
            <person name="Yang T."/>
            <person name="Huo Q."/>
            <person name="Li W."/>
            <person name="Guo W."/>
            <person name="Chen H."/>
            <person name="Zhou L."/>
            <person name="Ni X."/>
            <person name="Tian J."/>
            <person name="Zhou Y."/>
            <person name="Sheng Y."/>
            <person name="Liu T."/>
            <person name="Pan Y."/>
            <person name="Xia L."/>
            <person name="Li J."/>
            <person name="Zhao F."/>
            <person name="Cao W."/>
        </authorList>
    </citation>
    <scope>NUCLEOTIDE SEQUENCE</scope>
    <source>
        <strain evidence="1">Dsil-2018</strain>
    </source>
</reference>
<proteinExistence type="predicted"/>